<sequence length="109" mass="11369">MWLQRRVCGRSIEPRRQSDASSATPLVPRDGPTAHGSPSCRGGASLQQDAFRWSPQRDAAGTLEDRDPAPPRLAVPCVPGALLYIAGPPPLLRPSSGSGAGSSPGSGWQ</sequence>
<dbReference type="RefSeq" id="XP_011395613.1">
    <property type="nucleotide sequence ID" value="XM_011397311.1"/>
</dbReference>
<reference evidence="2 3" key="1">
    <citation type="journal article" date="2014" name="BMC Genomics">
        <title>Oil accumulation mechanisms of the oleaginous microalga Chlorella protothecoides revealed through its genome, transcriptomes, and proteomes.</title>
        <authorList>
            <person name="Gao C."/>
            <person name="Wang Y."/>
            <person name="Shen Y."/>
            <person name="Yan D."/>
            <person name="He X."/>
            <person name="Dai J."/>
            <person name="Wu Q."/>
        </authorList>
    </citation>
    <scope>NUCLEOTIDE SEQUENCE [LARGE SCALE GENOMIC DNA]</scope>
    <source>
        <strain evidence="2 3">0710</strain>
    </source>
</reference>
<feature type="region of interest" description="Disordered" evidence="1">
    <location>
        <begin position="1"/>
        <end position="72"/>
    </location>
</feature>
<accession>A0A087SAJ4</accession>
<dbReference type="GeneID" id="23614330"/>
<dbReference type="Proteomes" id="UP000028924">
    <property type="component" value="Unassembled WGS sequence"/>
</dbReference>
<evidence type="ECO:0000313" key="2">
    <source>
        <dbReference type="EMBL" id="KFM22748.1"/>
    </source>
</evidence>
<dbReference type="EMBL" id="KL662081">
    <property type="protein sequence ID" value="KFM22748.1"/>
    <property type="molecule type" value="Genomic_DNA"/>
</dbReference>
<dbReference type="KEGG" id="apro:F751_2939"/>
<feature type="compositionally biased region" description="Gly residues" evidence="1">
    <location>
        <begin position="98"/>
        <end position="109"/>
    </location>
</feature>
<proteinExistence type="predicted"/>
<feature type="region of interest" description="Disordered" evidence="1">
    <location>
        <begin position="88"/>
        <end position="109"/>
    </location>
</feature>
<evidence type="ECO:0000313" key="3">
    <source>
        <dbReference type="Proteomes" id="UP000028924"/>
    </source>
</evidence>
<evidence type="ECO:0000256" key="1">
    <source>
        <dbReference type="SAM" id="MobiDB-lite"/>
    </source>
</evidence>
<keyword evidence="3" id="KW-1185">Reference proteome</keyword>
<organism evidence="2 3">
    <name type="scientific">Auxenochlorella protothecoides</name>
    <name type="common">Green microalga</name>
    <name type="synonym">Chlorella protothecoides</name>
    <dbReference type="NCBI Taxonomy" id="3075"/>
    <lineage>
        <taxon>Eukaryota</taxon>
        <taxon>Viridiplantae</taxon>
        <taxon>Chlorophyta</taxon>
        <taxon>core chlorophytes</taxon>
        <taxon>Trebouxiophyceae</taxon>
        <taxon>Chlorellales</taxon>
        <taxon>Chlorellaceae</taxon>
        <taxon>Auxenochlorella</taxon>
    </lineage>
</organism>
<gene>
    <name evidence="2" type="ORF">F751_2939</name>
</gene>
<protein>
    <submittedName>
        <fullName evidence="2">Uncharacterized protein</fullName>
    </submittedName>
</protein>
<name>A0A087SAJ4_AUXPR</name>
<dbReference type="AlphaFoldDB" id="A0A087SAJ4"/>